<dbReference type="Proteomes" id="UP001303614">
    <property type="component" value="Unassembled WGS sequence"/>
</dbReference>
<reference evidence="2 3" key="1">
    <citation type="submission" date="2023-12" db="EMBL/GenBank/DDBJ databases">
        <title>Genome sequencing of Xanthomonas floridensis.</title>
        <authorList>
            <person name="Greer S."/>
            <person name="Harrison J."/>
            <person name="Grant M."/>
            <person name="Vicente J."/>
            <person name="Studholme D."/>
        </authorList>
    </citation>
    <scope>NUCLEOTIDE SEQUENCE [LARGE SCALE GENOMIC DNA]</scope>
    <source>
        <strain evidence="2 3">WHRI 8848</strain>
    </source>
</reference>
<comment type="caution">
    <text evidence="2">The sequence shown here is derived from an EMBL/GenBank/DDBJ whole genome shotgun (WGS) entry which is preliminary data.</text>
</comment>
<dbReference type="RefSeq" id="WP_153041939.1">
    <property type="nucleotide sequence ID" value="NZ_JAYFSN010000022.1"/>
</dbReference>
<keyword evidence="1" id="KW-1133">Transmembrane helix</keyword>
<protein>
    <submittedName>
        <fullName evidence="2">Uncharacterized protein</fullName>
    </submittedName>
</protein>
<keyword evidence="1" id="KW-0472">Membrane</keyword>
<gene>
    <name evidence="2" type="ORF">VB146_16275</name>
</gene>
<accession>A0ABU5Q0J8</accession>
<keyword evidence="3" id="KW-1185">Reference proteome</keyword>
<evidence type="ECO:0000313" key="3">
    <source>
        <dbReference type="Proteomes" id="UP001303614"/>
    </source>
</evidence>
<keyword evidence="1" id="KW-0812">Transmembrane</keyword>
<organism evidence="2 3">
    <name type="scientific">Xanthomonas floridensis</name>
    <dbReference type="NCBI Taxonomy" id="1843580"/>
    <lineage>
        <taxon>Bacteria</taxon>
        <taxon>Pseudomonadati</taxon>
        <taxon>Pseudomonadota</taxon>
        <taxon>Gammaproteobacteria</taxon>
        <taxon>Lysobacterales</taxon>
        <taxon>Lysobacteraceae</taxon>
        <taxon>Xanthomonas</taxon>
    </lineage>
</organism>
<name>A0ABU5Q0J8_9XANT</name>
<feature type="transmembrane region" description="Helical" evidence="1">
    <location>
        <begin position="16"/>
        <end position="42"/>
    </location>
</feature>
<dbReference type="EMBL" id="JAYFSO010000022">
    <property type="protein sequence ID" value="MEA5125380.1"/>
    <property type="molecule type" value="Genomic_DNA"/>
</dbReference>
<sequence>MTNVLFATARATKAGFIFLGSVLFSCVAATVLSGFFFALLLAISSDSGTAGAFFSYYCFFSFCIGSPIFFFLGVPILHFVPGLKYAHPYIAGIAGAAIAGSIVFILRLMHNSVAPPSSFSSVALFIACPSLWAAIASCIYQRSKELASAT</sequence>
<feature type="transmembrane region" description="Helical" evidence="1">
    <location>
        <begin position="121"/>
        <end position="140"/>
    </location>
</feature>
<evidence type="ECO:0000256" key="1">
    <source>
        <dbReference type="SAM" id="Phobius"/>
    </source>
</evidence>
<feature type="transmembrane region" description="Helical" evidence="1">
    <location>
        <begin position="89"/>
        <end position="109"/>
    </location>
</feature>
<feature type="transmembrane region" description="Helical" evidence="1">
    <location>
        <begin position="54"/>
        <end position="77"/>
    </location>
</feature>
<proteinExistence type="predicted"/>
<evidence type="ECO:0000313" key="2">
    <source>
        <dbReference type="EMBL" id="MEA5125380.1"/>
    </source>
</evidence>